<name>A0AAW8NVJ2_9GAMM</name>
<dbReference type="Gene3D" id="2.60.120.1010">
    <property type="match status" value="1"/>
</dbReference>
<proteinExistence type="predicted"/>
<dbReference type="Proteomes" id="UP001259340">
    <property type="component" value="Unassembled WGS sequence"/>
</dbReference>
<evidence type="ECO:0000313" key="2">
    <source>
        <dbReference type="Proteomes" id="UP001259340"/>
    </source>
</evidence>
<evidence type="ECO:0000313" key="1">
    <source>
        <dbReference type="EMBL" id="MDR8526226.1"/>
    </source>
</evidence>
<accession>A0AAW8NVJ2</accession>
<organism evidence="1 2">
    <name type="scientific">Shewanella fidelis</name>
    <dbReference type="NCBI Taxonomy" id="173509"/>
    <lineage>
        <taxon>Bacteria</taxon>
        <taxon>Pseudomonadati</taxon>
        <taxon>Pseudomonadota</taxon>
        <taxon>Gammaproteobacteria</taxon>
        <taxon>Alteromonadales</taxon>
        <taxon>Shewanellaceae</taxon>
        <taxon>Shewanella</taxon>
    </lineage>
</organism>
<dbReference type="AlphaFoldDB" id="A0AAW8NVJ2"/>
<dbReference type="EMBL" id="JAPMLE010000006">
    <property type="protein sequence ID" value="MDR8526226.1"/>
    <property type="molecule type" value="Genomic_DNA"/>
</dbReference>
<comment type="caution">
    <text evidence="1">The sequence shown here is derived from an EMBL/GenBank/DDBJ whole genome shotgun (WGS) entry which is preliminary data.</text>
</comment>
<sequence>MSTPEIITVNSETLEAQIRDLLPSQSGFGSELQASNVIMPIIDLTSAAEGSVLPEALQFALAFGSQTAFEARAGTANLMSSTGFWRIVGGFTEYTTSGADVTVNIKLTDGSTTKIIWNTELQARADDFIAHGSVDLVVFLAAGESCSVEASSTGTFAGSYRQIATVTGQLVDPNGFTAE</sequence>
<reference evidence="1" key="1">
    <citation type="submission" date="2022-11" db="EMBL/GenBank/DDBJ databases">
        <title>Prophages regulate Shewanella fidelis motility and biofilm formation: implications for gut colonization dynamics in Ciona robusta.</title>
        <authorList>
            <person name="Natarajan O."/>
            <person name="Gibboney S.L."/>
            <person name="Young M.N."/>
            <person name="Lim S.J."/>
            <person name="Pluta N."/>
            <person name="Atkinson C.G.F."/>
            <person name="Leigh B.A."/>
            <person name="Liberti A."/>
            <person name="Kees E."/>
            <person name="Breitbart M."/>
            <person name="Gralnick J."/>
            <person name="Dishaw L.J."/>
        </authorList>
    </citation>
    <scope>NUCLEOTIDE SEQUENCE</scope>
    <source>
        <strain evidence="1">3313</strain>
    </source>
</reference>
<dbReference type="RefSeq" id="WP_310656084.1">
    <property type="nucleotide sequence ID" value="NZ_JAPMLE010000006.1"/>
</dbReference>
<gene>
    <name evidence="1" type="ORF">OS133_21725</name>
</gene>
<protein>
    <submittedName>
        <fullName evidence="1">Uncharacterized protein</fullName>
    </submittedName>
</protein>